<dbReference type="AlphaFoldDB" id="A0A8K1LH90"/>
<gene>
    <name evidence="2" type="ORF">HGM15179_013170</name>
</gene>
<feature type="compositionally biased region" description="Basic and acidic residues" evidence="1">
    <location>
        <begin position="99"/>
        <end position="114"/>
    </location>
</feature>
<dbReference type="EMBL" id="SWJQ01000471">
    <property type="protein sequence ID" value="TRZ13924.1"/>
    <property type="molecule type" value="Genomic_DNA"/>
</dbReference>
<dbReference type="Proteomes" id="UP000796761">
    <property type="component" value="Unassembled WGS sequence"/>
</dbReference>
<evidence type="ECO:0000313" key="3">
    <source>
        <dbReference type="Proteomes" id="UP000796761"/>
    </source>
</evidence>
<proteinExistence type="predicted"/>
<name>A0A8K1LH90_9PASS</name>
<accession>A0A8K1LH90</accession>
<evidence type="ECO:0000256" key="1">
    <source>
        <dbReference type="SAM" id="MobiDB-lite"/>
    </source>
</evidence>
<keyword evidence="3" id="KW-1185">Reference proteome</keyword>
<comment type="caution">
    <text evidence="2">The sequence shown here is derived from an EMBL/GenBank/DDBJ whole genome shotgun (WGS) entry which is preliminary data.</text>
</comment>
<organism evidence="2 3">
    <name type="scientific">Zosterops borbonicus</name>
    <dbReference type="NCBI Taxonomy" id="364589"/>
    <lineage>
        <taxon>Eukaryota</taxon>
        <taxon>Metazoa</taxon>
        <taxon>Chordata</taxon>
        <taxon>Craniata</taxon>
        <taxon>Vertebrata</taxon>
        <taxon>Euteleostomi</taxon>
        <taxon>Archelosauria</taxon>
        <taxon>Archosauria</taxon>
        <taxon>Dinosauria</taxon>
        <taxon>Saurischia</taxon>
        <taxon>Theropoda</taxon>
        <taxon>Coelurosauria</taxon>
        <taxon>Aves</taxon>
        <taxon>Neognathae</taxon>
        <taxon>Neoaves</taxon>
        <taxon>Telluraves</taxon>
        <taxon>Australaves</taxon>
        <taxon>Passeriformes</taxon>
        <taxon>Sylvioidea</taxon>
        <taxon>Zosteropidae</taxon>
        <taxon>Zosterops</taxon>
    </lineage>
</organism>
<evidence type="ECO:0000313" key="2">
    <source>
        <dbReference type="EMBL" id="TRZ13924.1"/>
    </source>
</evidence>
<feature type="region of interest" description="Disordered" evidence="1">
    <location>
        <begin position="87"/>
        <end position="114"/>
    </location>
</feature>
<protein>
    <submittedName>
        <fullName evidence="2">Uncharacterized protein</fullName>
    </submittedName>
</protein>
<reference evidence="2" key="1">
    <citation type="submission" date="2019-04" db="EMBL/GenBank/DDBJ databases">
        <title>Genome assembly of Zosterops borbonicus 15179.</title>
        <authorList>
            <person name="Leroy T."/>
            <person name="Anselmetti Y."/>
            <person name="Tilak M.-K."/>
            <person name="Nabholz B."/>
        </authorList>
    </citation>
    <scope>NUCLEOTIDE SEQUENCE</scope>
    <source>
        <strain evidence="2">HGM_15179</strain>
        <tissue evidence="2">Muscle</tissue>
    </source>
</reference>
<sequence>MRCFSLEKPELRRDEAGRDVKGEKKCLKSAINVGDEGGGRQGGGGALGSRQEILLKIVKESTVEQIILTADGKDHVGADFCAAAHDEDAMPPFTTPGNKGKDIEKLGLKDRSCD</sequence>